<keyword evidence="1" id="KW-0378">Hydrolase</keyword>
<dbReference type="STRING" id="1073089.A0A1L9R4Z4"/>
<dbReference type="RefSeq" id="XP_040683682.1">
    <property type="nucleotide sequence ID" value="XM_040836833.1"/>
</dbReference>
<dbReference type="Proteomes" id="UP000184383">
    <property type="component" value="Unassembled WGS sequence"/>
</dbReference>
<evidence type="ECO:0000256" key="1">
    <source>
        <dbReference type="ARBA" id="ARBA00022801"/>
    </source>
</evidence>
<dbReference type="GO" id="GO:0004668">
    <property type="term" value="F:protein-arginine deiminase activity"/>
    <property type="evidence" value="ECO:0007669"/>
    <property type="project" value="InterPro"/>
</dbReference>
<dbReference type="GO" id="GO:0009446">
    <property type="term" value="P:putrescine biosynthetic process"/>
    <property type="evidence" value="ECO:0007669"/>
    <property type="project" value="InterPro"/>
</dbReference>
<accession>A0A1L9R4Z4</accession>
<sequence length="366" mass="40378">MFSKINRLLCRSPSQYFYKPNTTPHLATLLSFPSKPSCLSPIHHQTACSEIISLAAAISPFEPVRLHARPEDVSSATSMIAAKVADPTRVSIIPSLTNHLWIRDTGPVYVSDGVSNTRYAINFHFNEWGNTQHETFPNWSDAQKEENHLFAKNVIESDLHPAPVTPIDSKICLEGGSLIVDGQGTLLATESSIINENRNPGLSKGEIEDELRHLLGVRKIIWFPGRKGLDVTDVHVDAEVQFASPGVVVVSRPHFEAEQGWKDVFAEIYEILSNETDSEGRPFEIHLIDEPHPSCLGDAEEKATNYVNFYCVNGGLILPMFGDEEADQKALHTIQSLCPDRVVKQVLVKALPASGGVVHCATQPVF</sequence>
<dbReference type="AlphaFoldDB" id="A0A1L9R4Z4"/>
<keyword evidence="3" id="KW-1185">Reference proteome</keyword>
<dbReference type="InterPro" id="IPR007466">
    <property type="entry name" value="Peptidyl-Arg-deiminase_porph"/>
</dbReference>
<name>A0A1L9R4Z4_ASPWE</name>
<dbReference type="PANTHER" id="PTHR31377:SF0">
    <property type="entry name" value="AGMATINE DEIMINASE-RELATED"/>
    <property type="match status" value="1"/>
</dbReference>
<gene>
    <name evidence="2" type="ORF">ASPWEDRAFT_46731</name>
</gene>
<dbReference type="GeneID" id="63752681"/>
<protein>
    <recommendedName>
        <fullName evidence="4">Agmatine deiminase</fullName>
    </recommendedName>
</protein>
<evidence type="ECO:0000313" key="3">
    <source>
        <dbReference type="Proteomes" id="UP000184383"/>
    </source>
</evidence>
<reference evidence="3" key="1">
    <citation type="journal article" date="2017" name="Genome Biol.">
        <title>Comparative genomics reveals high biological diversity and specific adaptations in the industrially and medically important fungal genus Aspergillus.</title>
        <authorList>
            <person name="de Vries R.P."/>
            <person name="Riley R."/>
            <person name="Wiebenga A."/>
            <person name="Aguilar-Osorio G."/>
            <person name="Amillis S."/>
            <person name="Uchima C.A."/>
            <person name="Anderluh G."/>
            <person name="Asadollahi M."/>
            <person name="Askin M."/>
            <person name="Barry K."/>
            <person name="Battaglia E."/>
            <person name="Bayram O."/>
            <person name="Benocci T."/>
            <person name="Braus-Stromeyer S.A."/>
            <person name="Caldana C."/>
            <person name="Canovas D."/>
            <person name="Cerqueira G.C."/>
            <person name="Chen F."/>
            <person name="Chen W."/>
            <person name="Choi C."/>
            <person name="Clum A."/>
            <person name="Dos Santos R.A."/>
            <person name="Damasio A.R."/>
            <person name="Diallinas G."/>
            <person name="Emri T."/>
            <person name="Fekete E."/>
            <person name="Flipphi M."/>
            <person name="Freyberg S."/>
            <person name="Gallo A."/>
            <person name="Gournas C."/>
            <person name="Habgood R."/>
            <person name="Hainaut M."/>
            <person name="Harispe M.L."/>
            <person name="Henrissat B."/>
            <person name="Hilden K.S."/>
            <person name="Hope R."/>
            <person name="Hossain A."/>
            <person name="Karabika E."/>
            <person name="Karaffa L."/>
            <person name="Karanyi Z."/>
            <person name="Krasevec N."/>
            <person name="Kuo A."/>
            <person name="Kusch H."/>
            <person name="LaButti K."/>
            <person name="Lagendijk E.L."/>
            <person name="Lapidus A."/>
            <person name="Levasseur A."/>
            <person name="Lindquist E."/>
            <person name="Lipzen A."/>
            <person name="Logrieco A.F."/>
            <person name="MacCabe A."/>
            <person name="Maekelae M.R."/>
            <person name="Malavazi I."/>
            <person name="Melin P."/>
            <person name="Meyer V."/>
            <person name="Mielnichuk N."/>
            <person name="Miskei M."/>
            <person name="Molnar A.P."/>
            <person name="Mule G."/>
            <person name="Ngan C.Y."/>
            <person name="Orejas M."/>
            <person name="Orosz E."/>
            <person name="Ouedraogo J.P."/>
            <person name="Overkamp K.M."/>
            <person name="Park H.-S."/>
            <person name="Perrone G."/>
            <person name="Piumi F."/>
            <person name="Punt P.J."/>
            <person name="Ram A.F."/>
            <person name="Ramon A."/>
            <person name="Rauscher S."/>
            <person name="Record E."/>
            <person name="Riano-Pachon D.M."/>
            <person name="Robert V."/>
            <person name="Roehrig J."/>
            <person name="Ruller R."/>
            <person name="Salamov A."/>
            <person name="Salih N.S."/>
            <person name="Samson R.A."/>
            <person name="Sandor E."/>
            <person name="Sanguinetti M."/>
            <person name="Schuetze T."/>
            <person name="Sepcic K."/>
            <person name="Shelest E."/>
            <person name="Sherlock G."/>
            <person name="Sophianopoulou V."/>
            <person name="Squina F.M."/>
            <person name="Sun H."/>
            <person name="Susca A."/>
            <person name="Todd R.B."/>
            <person name="Tsang A."/>
            <person name="Unkles S.E."/>
            <person name="van de Wiele N."/>
            <person name="van Rossen-Uffink D."/>
            <person name="Oliveira J.V."/>
            <person name="Vesth T.C."/>
            <person name="Visser J."/>
            <person name="Yu J.-H."/>
            <person name="Zhou M."/>
            <person name="Andersen M.R."/>
            <person name="Archer D.B."/>
            <person name="Baker S.E."/>
            <person name="Benoit I."/>
            <person name="Brakhage A.A."/>
            <person name="Braus G.H."/>
            <person name="Fischer R."/>
            <person name="Frisvad J.C."/>
            <person name="Goldman G.H."/>
            <person name="Houbraken J."/>
            <person name="Oakley B."/>
            <person name="Pocsi I."/>
            <person name="Scazzocchio C."/>
            <person name="Seiboth B."/>
            <person name="vanKuyk P.A."/>
            <person name="Wortman J."/>
            <person name="Dyer P.S."/>
            <person name="Grigoriev I.V."/>
        </authorList>
    </citation>
    <scope>NUCLEOTIDE SEQUENCE [LARGE SCALE GENOMIC DNA]</scope>
    <source>
        <strain evidence="3">DTO 134E9</strain>
    </source>
</reference>
<dbReference type="Gene3D" id="3.75.10.10">
    <property type="entry name" value="L-arginine/glycine Amidinotransferase, Chain A"/>
    <property type="match status" value="1"/>
</dbReference>
<dbReference type="EMBL" id="KV878218">
    <property type="protein sequence ID" value="OJJ30005.1"/>
    <property type="molecule type" value="Genomic_DNA"/>
</dbReference>
<dbReference type="OrthoDB" id="544103at2759"/>
<evidence type="ECO:0008006" key="4">
    <source>
        <dbReference type="Google" id="ProtNLM"/>
    </source>
</evidence>
<dbReference type="GO" id="GO:0047632">
    <property type="term" value="F:agmatine deiminase activity"/>
    <property type="evidence" value="ECO:0007669"/>
    <property type="project" value="TreeGrafter"/>
</dbReference>
<dbReference type="VEuPathDB" id="FungiDB:ASPWEDRAFT_46731"/>
<organism evidence="2 3">
    <name type="scientific">Aspergillus wentii DTO 134E9</name>
    <dbReference type="NCBI Taxonomy" id="1073089"/>
    <lineage>
        <taxon>Eukaryota</taxon>
        <taxon>Fungi</taxon>
        <taxon>Dikarya</taxon>
        <taxon>Ascomycota</taxon>
        <taxon>Pezizomycotina</taxon>
        <taxon>Eurotiomycetes</taxon>
        <taxon>Eurotiomycetidae</taxon>
        <taxon>Eurotiales</taxon>
        <taxon>Aspergillaceae</taxon>
        <taxon>Aspergillus</taxon>
        <taxon>Aspergillus subgen. Cremei</taxon>
    </lineage>
</organism>
<evidence type="ECO:0000313" key="2">
    <source>
        <dbReference type="EMBL" id="OJJ30005.1"/>
    </source>
</evidence>
<proteinExistence type="predicted"/>
<dbReference type="SUPFAM" id="SSF55909">
    <property type="entry name" value="Pentein"/>
    <property type="match status" value="1"/>
</dbReference>
<dbReference type="PANTHER" id="PTHR31377">
    <property type="entry name" value="AGMATINE DEIMINASE-RELATED"/>
    <property type="match status" value="1"/>
</dbReference>
<dbReference type="Pfam" id="PF04371">
    <property type="entry name" value="PAD_porph"/>
    <property type="match status" value="1"/>
</dbReference>